<dbReference type="PANTHER" id="PTHR36840">
    <property type="entry name" value="BLL5714 PROTEIN"/>
    <property type="match status" value="1"/>
</dbReference>
<feature type="transmembrane region" description="Helical" evidence="1">
    <location>
        <begin position="362"/>
        <end position="379"/>
    </location>
</feature>
<evidence type="ECO:0000313" key="3">
    <source>
        <dbReference type="Proteomes" id="UP001168540"/>
    </source>
</evidence>
<reference evidence="2" key="1">
    <citation type="submission" date="2023-06" db="EMBL/GenBank/DDBJ databases">
        <authorList>
            <person name="Zhang S."/>
        </authorList>
    </citation>
    <scope>NUCLEOTIDE SEQUENCE</scope>
    <source>
        <strain evidence="2">SG2303</strain>
    </source>
</reference>
<evidence type="ECO:0000313" key="2">
    <source>
        <dbReference type="EMBL" id="MDN0074854.1"/>
    </source>
</evidence>
<keyword evidence="3" id="KW-1185">Reference proteome</keyword>
<sequence length="398" mass="43035">MSRAFHHLLRQRDGHEASVSNAELFFDLIYVFAVTQLSHRLLADLSLAGAIETLLLWFAVWLAWQYTAWMTNWFDPESKPVRLLLFAIMGVGLVLAAALPQAFAGRALVVGACFAVIQLGRTLCILFFLGGEHALTANYRRILGWQSLSAALWLTGGVSGEPIRLALWALAVLAEYVAPMVGFWLPGLGRSDSRREWTIEGGHLAERCQLFVIVALGEAILITGATLSSLPTWNAPVLIATLVAFVGSLALWWVYFDTGCRAATEAIAHADDPGKMGAHFHYVHVALVGAIIVNAVGNELVIAQPDGSLVPRTLAVLIGGPALYLLANALFKRMVYGRLPLSHLAGLALLAVLTPFGFRTDLLMVGGLTTLILAVVAIWESVSRGRIAESEARHGQQA</sequence>
<proteinExistence type="predicted"/>
<keyword evidence="1" id="KW-0812">Transmembrane</keyword>
<dbReference type="PANTHER" id="PTHR36840:SF1">
    <property type="entry name" value="BLL5714 PROTEIN"/>
    <property type="match status" value="1"/>
</dbReference>
<feature type="transmembrane region" description="Helical" evidence="1">
    <location>
        <begin position="233"/>
        <end position="256"/>
    </location>
</feature>
<dbReference type="Proteomes" id="UP001168540">
    <property type="component" value="Unassembled WGS sequence"/>
</dbReference>
<feature type="transmembrane region" description="Helical" evidence="1">
    <location>
        <begin position="277"/>
        <end position="297"/>
    </location>
</feature>
<keyword evidence="1" id="KW-1133">Transmembrane helix</keyword>
<feature type="transmembrane region" description="Helical" evidence="1">
    <location>
        <begin position="45"/>
        <end position="64"/>
    </location>
</feature>
<dbReference type="InterPro" id="IPR010640">
    <property type="entry name" value="Low_temperature_requirement_A"/>
</dbReference>
<comment type="caution">
    <text evidence="2">The sequence shown here is derived from an EMBL/GenBank/DDBJ whole genome shotgun (WGS) entry which is preliminary data.</text>
</comment>
<name>A0ABT7XM43_9NEIS</name>
<dbReference type="RefSeq" id="WP_289829437.1">
    <property type="nucleotide sequence ID" value="NZ_JAUEDK010000010.1"/>
</dbReference>
<feature type="transmembrane region" description="Helical" evidence="1">
    <location>
        <begin position="339"/>
        <end position="356"/>
    </location>
</feature>
<feature type="transmembrane region" description="Helical" evidence="1">
    <location>
        <begin position="208"/>
        <end position="227"/>
    </location>
</feature>
<protein>
    <submittedName>
        <fullName evidence="2">Low temperature requirement protein A</fullName>
    </submittedName>
</protein>
<organism evidence="2 3">
    <name type="scientific">Crenobacter oryzisoli</name>
    <dbReference type="NCBI Taxonomy" id="3056844"/>
    <lineage>
        <taxon>Bacteria</taxon>
        <taxon>Pseudomonadati</taxon>
        <taxon>Pseudomonadota</taxon>
        <taxon>Betaproteobacteria</taxon>
        <taxon>Neisseriales</taxon>
        <taxon>Neisseriaceae</taxon>
        <taxon>Crenobacter</taxon>
    </lineage>
</organism>
<evidence type="ECO:0000256" key="1">
    <source>
        <dbReference type="SAM" id="Phobius"/>
    </source>
</evidence>
<feature type="transmembrane region" description="Helical" evidence="1">
    <location>
        <begin position="165"/>
        <end position="187"/>
    </location>
</feature>
<dbReference type="Pfam" id="PF06772">
    <property type="entry name" value="LtrA"/>
    <property type="match status" value="1"/>
</dbReference>
<dbReference type="EMBL" id="JAUEDK010000010">
    <property type="protein sequence ID" value="MDN0074854.1"/>
    <property type="molecule type" value="Genomic_DNA"/>
</dbReference>
<accession>A0ABT7XM43</accession>
<feature type="transmembrane region" description="Helical" evidence="1">
    <location>
        <begin position="84"/>
        <end position="103"/>
    </location>
</feature>
<feature type="transmembrane region" description="Helical" evidence="1">
    <location>
        <begin position="109"/>
        <end position="130"/>
    </location>
</feature>
<keyword evidence="1" id="KW-0472">Membrane</keyword>
<gene>
    <name evidence="2" type="ORF">QU481_08100</name>
</gene>
<feature type="transmembrane region" description="Helical" evidence="1">
    <location>
        <begin position="309"/>
        <end position="327"/>
    </location>
</feature>